<name>A0A1Y5PT29_9SPHN</name>
<dbReference type="InterPro" id="IPR001434">
    <property type="entry name" value="OmcB-like_DUF11"/>
</dbReference>
<feature type="domain" description="DUF11" evidence="2">
    <location>
        <begin position="240"/>
        <end position="333"/>
    </location>
</feature>
<dbReference type="Pfam" id="PF01345">
    <property type="entry name" value="DUF11"/>
    <property type="match status" value="1"/>
</dbReference>
<dbReference type="KEGG" id="sphu:SPPYR_2043"/>
<proteinExistence type="predicted"/>
<protein>
    <recommendedName>
        <fullName evidence="2">DUF11 domain-containing protein</fullName>
    </recommendedName>
</protein>
<evidence type="ECO:0000313" key="3">
    <source>
        <dbReference type="EMBL" id="SBV33163.1"/>
    </source>
</evidence>
<evidence type="ECO:0000256" key="1">
    <source>
        <dbReference type="SAM" id="SignalP"/>
    </source>
</evidence>
<organism evidence="3">
    <name type="scientific">uncultured Sphingopyxis sp</name>
    <dbReference type="NCBI Taxonomy" id="310581"/>
    <lineage>
        <taxon>Bacteria</taxon>
        <taxon>Pseudomonadati</taxon>
        <taxon>Pseudomonadota</taxon>
        <taxon>Alphaproteobacteria</taxon>
        <taxon>Sphingomonadales</taxon>
        <taxon>Sphingomonadaceae</taxon>
        <taxon>Sphingopyxis</taxon>
        <taxon>environmental samples</taxon>
    </lineage>
</organism>
<feature type="signal peptide" evidence="1">
    <location>
        <begin position="1"/>
        <end position="35"/>
    </location>
</feature>
<reference evidence="3" key="1">
    <citation type="submission" date="2016-03" db="EMBL/GenBank/DDBJ databases">
        <authorList>
            <person name="Ploux O."/>
        </authorList>
    </citation>
    <scope>NUCLEOTIDE SEQUENCE</scope>
    <source>
        <strain evidence="3">UC10</strain>
    </source>
</reference>
<keyword evidence="1" id="KW-0732">Signal</keyword>
<evidence type="ECO:0000259" key="2">
    <source>
        <dbReference type="Pfam" id="PF01345"/>
    </source>
</evidence>
<dbReference type="EMBL" id="LT598653">
    <property type="protein sequence ID" value="SBV33163.1"/>
    <property type="molecule type" value="Genomic_DNA"/>
</dbReference>
<feature type="chain" id="PRO_5013277758" description="DUF11 domain-containing protein" evidence="1">
    <location>
        <begin position="36"/>
        <end position="334"/>
    </location>
</feature>
<dbReference type="NCBIfam" id="TIGR01451">
    <property type="entry name" value="B_ant_repeat"/>
    <property type="match status" value="1"/>
</dbReference>
<gene>
    <name evidence="3" type="ORF">SPPYR_2043</name>
</gene>
<accession>A0A1Y5PT29</accession>
<dbReference type="InterPro" id="IPR047589">
    <property type="entry name" value="DUF11_rpt"/>
</dbReference>
<sequence length="334" mass="32428">MMMIAPVGGAKHRLLPSCSTLALLAALALPMQAEAAGTRAGSTISNTASASFDTGGGTTTVASNRIDLLVDELLDVTVASGNPGDVPTTPGATGQVLTFSVTNSGNGAEAFGLSAIVNAGGDDYDPVVTQIYLDNGDGLFDSGTDTLYTAGANDPSLDPDQSVTVFVLATTPGSTADGHRGIVSLAAAAKTGTGDPGDSFAGQGEGGGDAVVGTTGADGEDAGAFLVSAATVTLVKSAVVTNSLSTADPIPGATITYTIVATVAGSGSVSGLAITDDIPADTAYVPGSITLGGGALTDAADADAGDYNGTRISVALGTVAGGQTRTVTFQTTID</sequence>
<dbReference type="AlphaFoldDB" id="A0A1Y5PT29"/>